<dbReference type="GO" id="GO:0009244">
    <property type="term" value="P:lipopolysaccharide core region biosynthetic process"/>
    <property type="evidence" value="ECO:0007669"/>
    <property type="project" value="TreeGrafter"/>
</dbReference>
<dbReference type="Gene3D" id="3.40.50.2000">
    <property type="entry name" value="Glycogen Phosphorylase B"/>
    <property type="match status" value="2"/>
</dbReference>
<dbReference type="InterPro" id="IPR002201">
    <property type="entry name" value="Glyco_trans_9"/>
</dbReference>
<evidence type="ECO:0000256" key="1">
    <source>
        <dbReference type="ARBA" id="ARBA00022676"/>
    </source>
</evidence>
<dbReference type="EMBL" id="UYIV01000001">
    <property type="protein sequence ID" value="VDH03519.1"/>
    <property type="molecule type" value="Genomic_DNA"/>
</dbReference>
<comment type="caution">
    <text evidence="3">The sequence shown here is derived from an EMBL/GenBank/DDBJ whole genome shotgun (WGS) entry which is preliminary data.</text>
</comment>
<dbReference type="AlphaFoldDB" id="A0A7Z8YMU1"/>
<dbReference type="Proteomes" id="UP000270205">
    <property type="component" value="Unassembled WGS sequence"/>
</dbReference>
<evidence type="ECO:0000313" key="3">
    <source>
        <dbReference type="EMBL" id="VDH03519.1"/>
    </source>
</evidence>
<sequence>MKILAYRFSAFGDVAMVATVLREFLHQNSGVEMVFVSRPNFKPLFDGIPNLKFYAVDLDKVKGISKLFRLAAHLHVTFRPDVVADLHNVIRTKVFKYYFRYKRIPLVIIDKGSKQKKILTQRGANHYHPLPTMHERYADVFRKLGFSLTLSHQLPENSREKKGIGFAPFAQHQGKVLPMEKSFALAKELAKHDTVYLFGGKGEEEQKLLEWTEKIPNTVCTAGQYSLVEELELIAQLRVMISMDSANMHLASWVGTRCISIWGATHHYAGFLGYGQSKTDIVECKTLDCRPCSVFGNKPCKRKDYACLMNIEIDEVLEKLEK</sequence>
<dbReference type="SUPFAM" id="SSF53756">
    <property type="entry name" value="UDP-Glycosyltransferase/glycogen phosphorylase"/>
    <property type="match status" value="1"/>
</dbReference>
<reference evidence="3 4" key="1">
    <citation type="submission" date="2018-11" db="EMBL/GenBank/DDBJ databases">
        <authorList>
            <consortium name="Pathogen Informatics"/>
        </authorList>
    </citation>
    <scope>NUCLEOTIDE SEQUENCE [LARGE SCALE GENOMIC DNA]</scope>
    <source>
        <strain evidence="3 4">NCTC12929</strain>
    </source>
</reference>
<dbReference type="RefSeq" id="WP_125150949.1">
    <property type="nucleotide sequence ID" value="NZ_UYIV01000001.1"/>
</dbReference>
<dbReference type="InterPro" id="IPR051199">
    <property type="entry name" value="LPS_LOS_Heptosyltrfase"/>
</dbReference>
<evidence type="ECO:0000313" key="4">
    <source>
        <dbReference type="Proteomes" id="UP000270205"/>
    </source>
</evidence>
<keyword evidence="2 3" id="KW-0808">Transferase</keyword>
<accession>A0A7Z8YMU1</accession>
<name>A0A7Z8YMU1_9FLAO</name>
<dbReference type="Pfam" id="PF01075">
    <property type="entry name" value="Glyco_transf_9"/>
    <property type="match status" value="1"/>
</dbReference>
<dbReference type="GO" id="GO:0008713">
    <property type="term" value="F:ADP-heptose-lipopolysaccharide heptosyltransferase activity"/>
    <property type="evidence" value="ECO:0007669"/>
    <property type="project" value="TreeGrafter"/>
</dbReference>
<dbReference type="PANTHER" id="PTHR30160">
    <property type="entry name" value="TETRAACYLDISACCHARIDE 4'-KINASE-RELATED"/>
    <property type="match status" value="1"/>
</dbReference>
<organism evidence="3 4">
    <name type="scientific">Bergeyella zoohelcum</name>
    <dbReference type="NCBI Taxonomy" id="1015"/>
    <lineage>
        <taxon>Bacteria</taxon>
        <taxon>Pseudomonadati</taxon>
        <taxon>Bacteroidota</taxon>
        <taxon>Flavobacteriia</taxon>
        <taxon>Flavobacteriales</taxon>
        <taxon>Weeksellaceae</taxon>
        <taxon>Bergeyella</taxon>
    </lineage>
</organism>
<dbReference type="PANTHER" id="PTHR30160:SF22">
    <property type="entry name" value="LIPOPOLYSACCHARIDE CORE BIOSYNTHESIS PROTEIN"/>
    <property type="match status" value="1"/>
</dbReference>
<dbReference type="GO" id="GO:0005829">
    <property type="term" value="C:cytosol"/>
    <property type="evidence" value="ECO:0007669"/>
    <property type="project" value="TreeGrafter"/>
</dbReference>
<evidence type="ECO:0000256" key="2">
    <source>
        <dbReference type="ARBA" id="ARBA00022679"/>
    </source>
</evidence>
<protein>
    <submittedName>
        <fullName evidence="3">Lipopolysaccharide heptosyltransferase II</fullName>
    </submittedName>
</protein>
<keyword evidence="1" id="KW-0328">Glycosyltransferase</keyword>
<dbReference type="CDD" id="cd03789">
    <property type="entry name" value="GT9_LPS_heptosyltransferase"/>
    <property type="match status" value="1"/>
</dbReference>
<gene>
    <name evidence="3" type="ORF">NCTC12929_00905</name>
</gene>
<proteinExistence type="predicted"/>